<evidence type="ECO:0000256" key="3">
    <source>
        <dbReference type="ARBA" id="ARBA00022860"/>
    </source>
</evidence>
<comment type="caution">
    <text evidence="6">The sequence shown here is derived from an EMBL/GenBank/DDBJ whole genome shotgun (WGS) entry which is preliminary data.</text>
</comment>
<name>A0A814KUJ4_9BILA</name>
<dbReference type="GO" id="GO:0000278">
    <property type="term" value="P:mitotic cell cycle"/>
    <property type="evidence" value="ECO:0007669"/>
    <property type="project" value="TreeGrafter"/>
</dbReference>
<keyword evidence="2" id="KW-0963">Cytoplasm</keyword>
<feature type="domain" description="Calponin-homology (CH)" evidence="5">
    <location>
        <begin position="423"/>
        <end position="535"/>
    </location>
</feature>
<dbReference type="InterPro" id="IPR001715">
    <property type="entry name" value="CH_dom"/>
</dbReference>
<dbReference type="Gene3D" id="1.10.418.10">
    <property type="entry name" value="Calponin-like domain"/>
    <property type="match status" value="2"/>
</dbReference>
<dbReference type="EMBL" id="CAJOBE010006817">
    <property type="protein sequence ID" value="CAF4018130.1"/>
    <property type="molecule type" value="Genomic_DNA"/>
</dbReference>
<accession>A0A814KUJ4</accession>
<evidence type="ECO:0000256" key="4">
    <source>
        <dbReference type="SAM" id="MobiDB-lite"/>
    </source>
</evidence>
<dbReference type="Pfam" id="PF00307">
    <property type="entry name" value="CH"/>
    <property type="match status" value="1"/>
</dbReference>
<dbReference type="PROSITE" id="PS50096">
    <property type="entry name" value="IQ"/>
    <property type="match status" value="1"/>
</dbReference>
<dbReference type="PANTHER" id="PTHR22706">
    <property type="entry name" value="ASSEMBLY FACTOR FOR SPINDLE MICROTUBULES"/>
    <property type="match status" value="1"/>
</dbReference>
<dbReference type="GO" id="GO:0000922">
    <property type="term" value="C:spindle pole"/>
    <property type="evidence" value="ECO:0007669"/>
    <property type="project" value="TreeGrafter"/>
</dbReference>
<evidence type="ECO:0000256" key="1">
    <source>
        <dbReference type="ARBA" id="ARBA00004496"/>
    </source>
</evidence>
<dbReference type="PANTHER" id="PTHR22706:SF1">
    <property type="entry name" value="ASSEMBLY FACTOR FOR SPINDLE MICROTUBULES"/>
    <property type="match status" value="1"/>
</dbReference>
<organism evidence="6 8">
    <name type="scientific">Rotaria sordida</name>
    <dbReference type="NCBI Taxonomy" id="392033"/>
    <lineage>
        <taxon>Eukaryota</taxon>
        <taxon>Metazoa</taxon>
        <taxon>Spiralia</taxon>
        <taxon>Gnathifera</taxon>
        <taxon>Rotifera</taxon>
        <taxon>Eurotatoria</taxon>
        <taxon>Bdelloidea</taxon>
        <taxon>Philodinida</taxon>
        <taxon>Philodinidae</taxon>
        <taxon>Rotaria</taxon>
    </lineage>
</organism>
<evidence type="ECO:0000313" key="7">
    <source>
        <dbReference type="EMBL" id="CAF4018130.1"/>
    </source>
</evidence>
<evidence type="ECO:0000313" key="6">
    <source>
        <dbReference type="EMBL" id="CAF1057083.1"/>
    </source>
</evidence>
<dbReference type="SUPFAM" id="SSF47576">
    <property type="entry name" value="Calponin-homology domain, CH-domain"/>
    <property type="match status" value="1"/>
</dbReference>
<dbReference type="GO" id="GO:0005516">
    <property type="term" value="F:calmodulin binding"/>
    <property type="evidence" value="ECO:0007669"/>
    <property type="project" value="UniProtKB-KW"/>
</dbReference>
<evidence type="ECO:0000313" key="8">
    <source>
        <dbReference type="Proteomes" id="UP000663889"/>
    </source>
</evidence>
<dbReference type="GO" id="GO:0005737">
    <property type="term" value="C:cytoplasm"/>
    <property type="evidence" value="ECO:0007669"/>
    <property type="project" value="UniProtKB-SubCell"/>
</dbReference>
<dbReference type="Proteomes" id="UP000663889">
    <property type="component" value="Unassembled WGS sequence"/>
</dbReference>
<sequence length="1342" mass="156114">MNQENKPPSNDFDHERLSFVTFRKKLENHDEDQSSITPKRPLLFRDRGADVFIEISPLSDRNSRPTETKRKSLPVSPLTTVKNDQSPVSFVENCMFIISPPQPNRTTIIDDDDDNSYVPAYVHRKAKPAPSTTWKSSFSIHKSSKTNFETSTSTPIIPQSQIVSFQPAIRPRVPFNLTSTNTIDKQAHAYTIWFNSLFTPVDFMNNPTTTTTTNQSVSNEISTTKTLKSLAESNRWYILRDRARELFTHDIQSIATKISADIDIDHCRINPKNDLNFSARTVSRQSLLNFISSYNRIWFRLGMEVLFPINIENYQQMKLSIEQYLIQSNLHTSPSNDINFKKSNHNNTKIASQQIRLTIKNLILIIIFLERAKLLRLIDNDPCLYIRESKFKSTKESIDILSRDFISSDTNLIRRLKLAGFEPIYRQTSLDEYNYLITNYDNKLFDDLKDGIRLTRCTQILLSSTNEQVAKFDLSIKLKCPVVNLVHKLLNIDQAFELLQTYGHVNLNGISNKDIMNGNKQRTLELLWRIFTVCYLPKHLSPIEKLHNEISILTENLSKYNCRLIEQQLITTDIILLQKQHIEYTPLIYLLIKWVQLICAHYKFWLYDLQESFIDGRAFLYIISYYLPSLCDYSHDIKHLTTLATCQTRDEHIQFNLELGQQQQLINTYERNVKFNFRLLEECIKQFGTFSNELIKYEYYSKDIPDERYTIIVLSMLAHDLIYTNNIQNDNNFRHQNIFEELKIKYSKDDDDESIIEIKKDEINQQDNLINSSYQTENLSQIIDTNSIYDEILISTTKIIEDKSLKSSISSTTINFPIEESLIKIHSLPIIQSEQIITDEDEDNTDEDTTRITILSSLSPVKQDWSFVEPPAVVYDQTLSDSLYASLETMFTCQTPPRIQSSSLIQSINNDILDHLETLPEINDENNIETETEDEDSFNSARSGSTTIDPRRTSIIAQTTIQSFHDFVELEKTIENNEIKIHSDNTSLLLIDEKTPSEADSIEINKIDDTSFADPINTKMIKETLTLFLAHQQQTLEHEESFSYNNESLGQTQNEQQSELIVKSEAERELHAVQIVQAYWRGHQVRIENQRNNHPIVAILEKIRTYNPTNSSSLTLRERMMQIVQEYSETSSSSLTAYLHFLRDVEPIVACCLEIRYLIAQQGLLRLFFILMRCCNRSGPSAVLLSKVLSILQLFTVKRSLIMSLIDKQEQIKDFIMLLLKYYQKHRSELFEQICSLLESIVNDEYARKMLRSNKLFTDAIEYVYKRVFNKASAEDEKYRQQIRSTPKQSTGPQTRRATLLNQSSILYPTPKMIRPSIVQNENIFKKNLISMEKFMKIFYHD</sequence>
<dbReference type="GO" id="GO:0007051">
    <property type="term" value="P:spindle organization"/>
    <property type="evidence" value="ECO:0007669"/>
    <property type="project" value="TreeGrafter"/>
</dbReference>
<reference evidence="6" key="1">
    <citation type="submission" date="2021-02" db="EMBL/GenBank/DDBJ databases">
        <authorList>
            <person name="Nowell W R."/>
        </authorList>
    </citation>
    <scope>NUCLEOTIDE SEQUENCE</scope>
</reference>
<gene>
    <name evidence="7" type="ORF">FNK824_LOCUS26904</name>
    <name evidence="6" type="ORF">SEV965_LOCUS13649</name>
</gene>
<evidence type="ECO:0000256" key="2">
    <source>
        <dbReference type="ARBA" id="ARBA00022490"/>
    </source>
</evidence>
<dbReference type="InterPro" id="IPR051185">
    <property type="entry name" value="ASPM"/>
</dbReference>
<protein>
    <recommendedName>
        <fullName evidence="5">Calponin-homology (CH) domain-containing protein</fullName>
    </recommendedName>
</protein>
<comment type="subcellular location">
    <subcellularLocation>
        <location evidence="1">Cytoplasm</location>
    </subcellularLocation>
</comment>
<dbReference type="EMBL" id="CAJNOU010000652">
    <property type="protein sequence ID" value="CAF1057083.1"/>
    <property type="molecule type" value="Genomic_DNA"/>
</dbReference>
<dbReference type="PROSITE" id="PS50021">
    <property type="entry name" value="CH"/>
    <property type="match status" value="1"/>
</dbReference>
<feature type="compositionally biased region" description="Basic and acidic residues" evidence="4">
    <location>
        <begin position="61"/>
        <end position="70"/>
    </location>
</feature>
<dbReference type="CDD" id="cd23767">
    <property type="entry name" value="IQCD"/>
    <property type="match status" value="1"/>
</dbReference>
<feature type="region of interest" description="Disordered" evidence="4">
    <location>
        <begin position="57"/>
        <end position="80"/>
    </location>
</feature>
<dbReference type="Proteomes" id="UP000663874">
    <property type="component" value="Unassembled WGS sequence"/>
</dbReference>
<keyword evidence="3" id="KW-0112">Calmodulin-binding</keyword>
<dbReference type="GO" id="GO:0051295">
    <property type="term" value="P:establishment of meiotic spindle localization"/>
    <property type="evidence" value="ECO:0007669"/>
    <property type="project" value="TreeGrafter"/>
</dbReference>
<evidence type="ECO:0000259" key="5">
    <source>
        <dbReference type="PROSITE" id="PS50021"/>
    </source>
</evidence>
<proteinExistence type="predicted"/>
<dbReference type="InterPro" id="IPR036872">
    <property type="entry name" value="CH_dom_sf"/>
</dbReference>